<feature type="compositionally biased region" description="Pro residues" evidence="1">
    <location>
        <begin position="438"/>
        <end position="454"/>
    </location>
</feature>
<evidence type="ECO:0000313" key="3">
    <source>
        <dbReference type="Proteomes" id="UP000620124"/>
    </source>
</evidence>
<feature type="region of interest" description="Disordered" evidence="1">
    <location>
        <begin position="608"/>
        <end position="630"/>
    </location>
</feature>
<sequence>MSAQLNPAEIAFSPTPEKPKSFKYSYPPFPSVPEGVTIVPFKDFKEHGIPVFEGDDDVEKDGLGIPTIQLRVKHDTDYSKTNPNRKRKTGRELRGAFRKEWWEDWEEGEDLRNHGPYDVNVAAVDRFHQAASDFQKYRKFPPISTNVQALWDQFRIFAGLLGTTPVWQKASEKPADDAGAEVSDDEFDDDEDSGSKSVNQGGPGERRHPARLRPRAPYDLYGKAPVIVEDNDDIRKLLDGARAEKEDKVVEFLNNPARSIQIFLSSYMNRQGFVYADRNLVSTPHLLRFFVNYLLRNQVLPDKTTERSLKSALQIIDAAAKELPLTAELAKKLPDDFSMACQSCWDPRGDNSLDAWDAADTAADESGADDKINPDAAFESTLKDENVEVIKHEDVLGADATSDADTATGGDGVYDPSSFTPADSWEHANGSPPEAEWAPPPARVSALPPRPDCPPTHAHARHRRVVRPAYQERHPALSTGAAEDRAPDAEAVERDLEARMARVVMAPWVGWDGPEVPPRILRGSLGALTTSAAEAAVSSANATASPPPAAPAPPPALGPGGLKPHDMLADDITLLLEPAVAQTLSLNMGLGGTWVQLARLVDVAAPAPAAAEGDGTEKANMKPQKKKALTKAQKERRGLRYWYLDDHMMVLPSYWLV</sequence>
<evidence type="ECO:0000256" key="1">
    <source>
        <dbReference type="SAM" id="MobiDB-lite"/>
    </source>
</evidence>
<dbReference type="GO" id="GO:0033167">
    <property type="term" value="C:ARC complex"/>
    <property type="evidence" value="ECO:0007669"/>
    <property type="project" value="InterPro"/>
</dbReference>
<protein>
    <submittedName>
        <fullName evidence="2">Uncharacterized protein</fullName>
    </submittedName>
</protein>
<dbReference type="Proteomes" id="UP000620124">
    <property type="component" value="Unassembled WGS sequence"/>
</dbReference>
<gene>
    <name evidence="2" type="ORF">MVEN_01176000</name>
</gene>
<dbReference type="EMBL" id="JACAZI010000009">
    <property type="protein sequence ID" value="KAF7352129.1"/>
    <property type="molecule type" value="Genomic_DNA"/>
</dbReference>
<evidence type="ECO:0000313" key="2">
    <source>
        <dbReference type="EMBL" id="KAF7352129.1"/>
    </source>
</evidence>
<proteinExistence type="predicted"/>
<reference evidence="2" key="1">
    <citation type="submission" date="2020-05" db="EMBL/GenBank/DDBJ databases">
        <title>Mycena genomes resolve the evolution of fungal bioluminescence.</title>
        <authorList>
            <person name="Tsai I.J."/>
        </authorList>
    </citation>
    <scope>NUCLEOTIDE SEQUENCE</scope>
    <source>
        <strain evidence="2">CCC161011</strain>
    </source>
</reference>
<comment type="caution">
    <text evidence="2">The sequence shown here is derived from an EMBL/GenBank/DDBJ whole genome shotgun (WGS) entry which is preliminary data.</text>
</comment>
<dbReference type="GO" id="GO:0031047">
    <property type="term" value="P:regulatory ncRNA-mediated gene silencing"/>
    <property type="evidence" value="ECO:0007669"/>
    <property type="project" value="InterPro"/>
</dbReference>
<keyword evidence="3" id="KW-1185">Reference proteome</keyword>
<dbReference type="Pfam" id="PF09692">
    <property type="entry name" value="Arb1"/>
    <property type="match status" value="1"/>
</dbReference>
<feature type="compositionally biased region" description="Acidic residues" evidence="1">
    <location>
        <begin position="178"/>
        <end position="192"/>
    </location>
</feature>
<dbReference type="InterPro" id="IPR018606">
    <property type="entry name" value="Arb1"/>
</dbReference>
<accession>A0A8H6Y584</accession>
<feature type="region of interest" description="Disordered" evidence="1">
    <location>
        <begin position="170"/>
        <end position="214"/>
    </location>
</feature>
<feature type="compositionally biased region" description="Pro residues" evidence="1">
    <location>
        <begin position="545"/>
        <end position="557"/>
    </location>
</feature>
<organism evidence="2 3">
    <name type="scientific">Mycena venus</name>
    <dbReference type="NCBI Taxonomy" id="2733690"/>
    <lineage>
        <taxon>Eukaryota</taxon>
        <taxon>Fungi</taxon>
        <taxon>Dikarya</taxon>
        <taxon>Basidiomycota</taxon>
        <taxon>Agaricomycotina</taxon>
        <taxon>Agaricomycetes</taxon>
        <taxon>Agaricomycetidae</taxon>
        <taxon>Agaricales</taxon>
        <taxon>Marasmiineae</taxon>
        <taxon>Mycenaceae</taxon>
        <taxon>Mycena</taxon>
    </lineage>
</organism>
<feature type="region of interest" description="Disordered" evidence="1">
    <location>
        <begin position="401"/>
        <end position="465"/>
    </location>
</feature>
<dbReference type="AlphaFoldDB" id="A0A8H6Y584"/>
<feature type="region of interest" description="Disordered" evidence="1">
    <location>
        <begin position="538"/>
        <end position="563"/>
    </location>
</feature>
<name>A0A8H6Y584_9AGAR</name>
<dbReference type="OrthoDB" id="435402at2759"/>